<accession>T0QIS2</accession>
<feature type="compositionally biased region" description="Basic and acidic residues" evidence="1">
    <location>
        <begin position="921"/>
        <end position="937"/>
    </location>
</feature>
<evidence type="ECO:0000313" key="2">
    <source>
        <dbReference type="EMBL" id="EQC33630.1"/>
    </source>
</evidence>
<dbReference type="RefSeq" id="XP_008612853.1">
    <property type="nucleotide sequence ID" value="XM_008614631.1"/>
</dbReference>
<proteinExistence type="predicted"/>
<sequence length="1304" mass="151338">MGFSEDGMVVDMAMIQRQLALLSSLGILQGNNTMDRPSSFKALLASPPLTTTTAGSPHEHVPFVAPLVVAKTQYATDHRAPLPVPGESAMSPVLAGPAVSNDTSLHGAPWRLRHTVAQWTWHVQRAQRMAAIELQWRGRLRLQPRRLLARVFAKIDRHRRRHATIRILVAVRQSCRAHVVWRLLRWNVLYARMAIRVLALAFPTWANAVDAKVHKAHASMTAQRAMIDWRLHTFVDEHMGGLRLAQACRRWRAILDHARAASILTRMCARSSQQRAFLALVQATCAGRVRFKMRERYLQQCITTWKTRAAQSLSTALQMLAMDDWQCRRSVQRWHHHVAHQQRQREAVQWAETKCLQRHWLRWSRCLPQHHQSWRRVQTWSTHKQMRRAFQSWRAWLNEMRRQSVHLQHAAALHQRRLQRRHFAYWRLYLAHRQHSAQARTMATRFHRHQCLRAGVAALWMRQHRDRNVRVRLRAATLWHQRALLTRMLQSWQHHVAWSHRMRQRLDAFHRRRTRYAYWFHLWQAATLEQQLEQLGDAWWRQRRLPVVWRRWRQAVHQQQYTQLQHSNMLRWQLRHSVKHWRQLTVHLVRRRRRLDRFVRRRIRQGLRVYWQTWRQQTRAQRAVRQCGVVVQAQVQRRVAIACYCIVSSLVAQRRRQLLARALCMWQRYRRCVRQSVLAAYIGHRAQIQRVLHRWKAVRMQRRCWVVWHCYAAHLSRTARVSGRQRLEWRRRRQQSQLRACFRTWQRLLEAKESYLDAVLHVQLVCVSDLVTYVRHRAAADGYFVMARFRHWQRVATRGKRIADQHCLMRRARPVLVAWWKLVLQAKQTYLVDQTRAMMRRHQRASAPLRSVVDTTPSLSTYGERYLQQRTAPRRVPVRRAEPTPMVPSPRDSTLLHLTKSEALPLASWDQADPVVTSANDGEHAETVPSSSRRDDHARSLTLEDLAALSSSHASQVSSHASQVSEAPSTPNVLERTEAPSLAHSSAASSTSSMHLAALMNADDDLLPQRSQVPPLHDDWCDVSCIQPAKHTFDVADPTLPLAVAEPAVALANKNEPESDDDPAVAALLAKHRRRLEALFQAHASSNMLALSSFLLLAKATGLFPALFTRRELSISFEAAAFPATTLTPSTFLRCLYRIAQLLLRDSPDATPSQRLQALLLVLDGHGSVLQKPIEVEPKSISKARQEASRARVDAILTKVAAQRLAKQRRTPMSSSPRRRSPRWTRGPLDEVYAATPPKITPSVLAQAMEKAQLRLLRRNLATRTALRSYEHSRHDAEGEVDLASSLLMDVGSHLSSVGLSTLE</sequence>
<protein>
    <submittedName>
        <fullName evidence="2">Uncharacterized protein</fullName>
    </submittedName>
</protein>
<dbReference type="VEuPathDB" id="FungiDB:SDRG_08734"/>
<dbReference type="GeneID" id="19949461"/>
<organism evidence="2 3">
    <name type="scientific">Saprolegnia diclina (strain VS20)</name>
    <dbReference type="NCBI Taxonomy" id="1156394"/>
    <lineage>
        <taxon>Eukaryota</taxon>
        <taxon>Sar</taxon>
        <taxon>Stramenopiles</taxon>
        <taxon>Oomycota</taxon>
        <taxon>Saprolegniomycetes</taxon>
        <taxon>Saprolegniales</taxon>
        <taxon>Saprolegniaceae</taxon>
        <taxon>Saprolegnia</taxon>
    </lineage>
</organism>
<feature type="region of interest" description="Disordered" evidence="1">
    <location>
        <begin position="917"/>
        <end position="937"/>
    </location>
</feature>
<feature type="region of interest" description="Disordered" evidence="1">
    <location>
        <begin position="951"/>
        <end position="973"/>
    </location>
</feature>
<feature type="region of interest" description="Disordered" evidence="1">
    <location>
        <begin position="863"/>
        <end position="894"/>
    </location>
</feature>
<evidence type="ECO:0000313" key="3">
    <source>
        <dbReference type="Proteomes" id="UP000030762"/>
    </source>
</evidence>
<dbReference type="OMA" id="QLCERRE"/>
<reference evidence="2 3" key="1">
    <citation type="submission" date="2012-04" db="EMBL/GenBank/DDBJ databases">
        <title>The Genome Sequence of Saprolegnia declina VS20.</title>
        <authorList>
            <consortium name="The Broad Institute Genome Sequencing Platform"/>
            <person name="Russ C."/>
            <person name="Nusbaum C."/>
            <person name="Tyler B."/>
            <person name="van West P."/>
            <person name="Dieguez-Uribeondo J."/>
            <person name="de Bruijn I."/>
            <person name="Tripathy S."/>
            <person name="Jiang R."/>
            <person name="Young S.K."/>
            <person name="Zeng Q."/>
            <person name="Gargeya S."/>
            <person name="Fitzgerald M."/>
            <person name="Haas B."/>
            <person name="Abouelleil A."/>
            <person name="Alvarado L."/>
            <person name="Arachchi H.M."/>
            <person name="Berlin A."/>
            <person name="Chapman S.B."/>
            <person name="Goldberg J."/>
            <person name="Griggs A."/>
            <person name="Gujja S."/>
            <person name="Hansen M."/>
            <person name="Howarth C."/>
            <person name="Imamovic A."/>
            <person name="Larimer J."/>
            <person name="McCowen C."/>
            <person name="Montmayeur A."/>
            <person name="Murphy C."/>
            <person name="Neiman D."/>
            <person name="Pearson M."/>
            <person name="Priest M."/>
            <person name="Roberts A."/>
            <person name="Saif S."/>
            <person name="Shea T."/>
            <person name="Sisk P."/>
            <person name="Sykes S."/>
            <person name="Wortman J."/>
            <person name="Nusbaum C."/>
            <person name="Birren B."/>
        </authorList>
    </citation>
    <scope>NUCLEOTIDE SEQUENCE [LARGE SCALE GENOMIC DNA]</scope>
    <source>
        <strain evidence="2 3">VS20</strain>
    </source>
</reference>
<dbReference type="InParanoid" id="T0QIS2"/>
<feature type="compositionally biased region" description="Low complexity" evidence="1">
    <location>
        <begin position="951"/>
        <end position="965"/>
    </location>
</feature>
<name>T0QIS2_SAPDV</name>
<dbReference type="OrthoDB" id="10563006at2759"/>
<gene>
    <name evidence="2" type="ORF">SDRG_08734</name>
</gene>
<keyword evidence="3" id="KW-1185">Reference proteome</keyword>
<dbReference type="Proteomes" id="UP000030762">
    <property type="component" value="Unassembled WGS sequence"/>
</dbReference>
<evidence type="ECO:0000256" key="1">
    <source>
        <dbReference type="SAM" id="MobiDB-lite"/>
    </source>
</evidence>
<feature type="region of interest" description="Disordered" evidence="1">
    <location>
        <begin position="1206"/>
        <end position="1227"/>
    </location>
</feature>
<dbReference type="EMBL" id="JH767158">
    <property type="protein sequence ID" value="EQC33630.1"/>
    <property type="molecule type" value="Genomic_DNA"/>
</dbReference>